<evidence type="ECO:0000256" key="1">
    <source>
        <dbReference type="SAM" id="Phobius"/>
    </source>
</evidence>
<accession>A0A8J5TQ56</accession>
<gene>
    <name evidence="2" type="primary">pao-1</name>
    <name evidence="2" type="ORF">Forpe1208_v014583</name>
</gene>
<organism evidence="2 3">
    <name type="scientific">Fusarium oxysporum f. sp. rapae</name>
    <dbReference type="NCBI Taxonomy" id="485398"/>
    <lineage>
        <taxon>Eukaryota</taxon>
        <taxon>Fungi</taxon>
        <taxon>Dikarya</taxon>
        <taxon>Ascomycota</taxon>
        <taxon>Pezizomycotina</taxon>
        <taxon>Sordariomycetes</taxon>
        <taxon>Hypocreomycetidae</taxon>
        <taxon>Hypocreales</taxon>
        <taxon>Nectriaceae</taxon>
        <taxon>Fusarium</taxon>
        <taxon>Fusarium oxysporum species complex</taxon>
    </lineage>
</organism>
<protein>
    <submittedName>
        <fullName evidence="2">Pseudooxynicotine oxidase</fullName>
    </submittedName>
</protein>
<feature type="transmembrane region" description="Helical" evidence="1">
    <location>
        <begin position="40"/>
        <end position="59"/>
    </location>
</feature>
<proteinExistence type="predicted"/>
<reference evidence="2" key="1">
    <citation type="submission" date="2021-04" db="EMBL/GenBank/DDBJ databases">
        <title>First draft genome resource for Brassicaceae pathogens Fusarium oxysporum f. sp. raphani and Fusarium oxysporum f. sp. rapae.</title>
        <authorList>
            <person name="Asai S."/>
        </authorList>
    </citation>
    <scope>NUCLEOTIDE SEQUENCE</scope>
    <source>
        <strain evidence="2">Tf1208</strain>
    </source>
</reference>
<evidence type="ECO:0000313" key="2">
    <source>
        <dbReference type="EMBL" id="KAG7405528.1"/>
    </source>
</evidence>
<evidence type="ECO:0000313" key="3">
    <source>
        <dbReference type="Proteomes" id="UP000694050"/>
    </source>
</evidence>
<sequence>MPFKNTVEGYVYEAGYETSNGLPCDEVITPSSNMAQVASMAFDAIIVGAGFTGLTFRYVEVLRKREGKVLFENADRALGWRGFIDGAIEEGTRVAFDVHKELAASPVTKANL</sequence>
<keyword evidence="1" id="KW-1133">Transmembrane helix</keyword>
<name>A0A8J5TQ56_FUSOX</name>
<dbReference type="AlphaFoldDB" id="A0A8J5TQ56"/>
<keyword evidence="1" id="KW-0812">Transmembrane</keyword>
<keyword evidence="1" id="KW-0472">Membrane</keyword>
<comment type="caution">
    <text evidence="2">The sequence shown here is derived from an EMBL/GenBank/DDBJ whole genome shotgun (WGS) entry which is preliminary data.</text>
</comment>
<dbReference type="Proteomes" id="UP000694050">
    <property type="component" value="Unassembled WGS sequence"/>
</dbReference>
<dbReference type="EMBL" id="JAELUQ010000012">
    <property type="protein sequence ID" value="KAG7405528.1"/>
    <property type="molecule type" value="Genomic_DNA"/>
</dbReference>